<dbReference type="EMBL" id="CAJNOH010000359">
    <property type="protein sequence ID" value="CAF1013476.1"/>
    <property type="molecule type" value="Genomic_DNA"/>
</dbReference>
<proteinExistence type="predicted"/>
<dbReference type="EMBL" id="CAJNOL010000557">
    <property type="protein sequence ID" value="CAF1115024.1"/>
    <property type="molecule type" value="Genomic_DNA"/>
</dbReference>
<evidence type="ECO:0000313" key="6">
    <source>
        <dbReference type="EMBL" id="CAF4165996.1"/>
    </source>
</evidence>
<dbReference type="Proteomes" id="UP000663854">
    <property type="component" value="Unassembled WGS sequence"/>
</dbReference>
<evidence type="ECO:0000313" key="3">
    <source>
        <dbReference type="EMBL" id="CAF1115024.1"/>
    </source>
</evidence>
<dbReference type="Proteomes" id="UP000663864">
    <property type="component" value="Unassembled WGS sequence"/>
</dbReference>
<dbReference type="EMBL" id="CAJNOT010004344">
    <property type="protein sequence ID" value="CAF1428193.1"/>
    <property type="molecule type" value="Genomic_DNA"/>
</dbReference>
<evidence type="ECO:0000313" key="2">
    <source>
        <dbReference type="EMBL" id="CAF1014197.1"/>
    </source>
</evidence>
<dbReference type="AlphaFoldDB" id="A0A814HP51"/>
<name>A0A814HP51_9BILA</name>
<evidence type="ECO:0000313" key="1">
    <source>
        <dbReference type="EMBL" id="CAF1013476.1"/>
    </source>
</evidence>
<dbReference type="Proteomes" id="UP000663870">
    <property type="component" value="Unassembled WGS sequence"/>
</dbReference>
<evidence type="ECO:0000313" key="4">
    <source>
        <dbReference type="EMBL" id="CAF1121136.1"/>
    </source>
</evidence>
<organism evidence="1 7">
    <name type="scientific">Rotaria sordida</name>
    <dbReference type="NCBI Taxonomy" id="392033"/>
    <lineage>
        <taxon>Eukaryota</taxon>
        <taxon>Metazoa</taxon>
        <taxon>Spiralia</taxon>
        <taxon>Gnathifera</taxon>
        <taxon>Rotifera</taxon>
        <taxon>Eurotatoria</taxon>
        <taxon>Bdelloidea</taxon>
        <taxon>Philodinida</taxon>
        <taxon>Philodinidae</taxon>
        <taxon>Rotaria</taxon>
    </lineage>
</organism>
<sequence length="117" mass="13644">MSHYCWIQKGFIIRKPREGEEEIVSFEKDENGVALILYKKKNLDVTVAQRVDAYSYYFTIVINNGEEVRDLMPISDYFVDGKFVNMESFIRKFCGKINKLVRKHKRTPGPSPPPPRA</sequence>
<comment type="caution">
    <text evidence="1">The sequence shown here is derived from an EMBL/GenBank/DDBJ whole genome shotgun (WGS) entry which is preliminary data.</text>
</comment>
<dbReference type="EMBL" id="CAJNOL010000572">
    <property type="protein sequence ID" value="CAF1121136.1"/>
    <property type="molecule type" value="Genomic_DNA"/>
</dbReference>
<evidence type="ECO:0000313" key="8">
    <source>
        <dbReference type="Proteomes" id="UP000663870"/>
    </source>
</evidence>
<evidence type="ECO:0000313" key="5">
    <source>
        <dbReference type="EMBL" id="CAF1428193.1"/>
    </source>
</evidence>
<evidence type="ECO:0000313" key="7">
    <source>
        <dbReference type="Proteomes" id="UP000663854"/>
    </source>
</evidence>
<dbReference type="Proteomes" id="UP000663836">
    <property type="component" value="Unassembled WGS sequence"/>
</dbReference>
<protein>
    <submittedName>
        <fullName evidence="1">Uncharacterized protein</fullName>
    </submittedName>
</protein>
<accession>A0A814HP51</accession>
<keyword evidence="8" id="KW-1185">Reference proteome</keyword>
<gene>
    <name evidence="6" type="ORF">JBS370_LOCUS34756</name>
    <name evidence="3" type="ORF">JXQ802_LOCUS19901</name>
    <name evidence="4" type="ORF">JXQ802_LOCUS20210</name>
    <name evidence="1" type="ORF">PYM288_LOCUS15232</name>
    <name evidence="2" type="ORF">PYM288_LOCUS15270</name>
    <name evidence="5" type="ORF">ZHD862_LOCUS34255</name>
</gene>
<reference evidence="1" key="1">
    <citation type="submission" date="2021-02" db="EMBL/GenBank/DDBJ databases">
        <authorList>
            <person name="Nowell W R."/>
        </authorList>
    </citation>
    <scope>NUCLEOTIDE SEQUENCE</scope>
</reference>
<dbReference type="EMBL" id="CAJOBD010011334">
    <property type="protein sequence ID" value="CAF4165996.1"/>
    <property type="molecule type" value="Genomic_DNA"/>
</dbReference>
<dbReference type="EMBL" id="CAJNOH010000361">
    <property type="protein sequence ID" value="CAF1014197.1"/>
    <property type="molecule type" value="Genomic_DNA"/>
</dbReference>